<evidence type="ECO:0000256" key="8">
    <source>
        <dbReference type="SAM" id="Phobius"/>
    </source>
</evidence>
<evidence type="ECO:0000259" key="9">
    <source>
        <dbReference type="PROSITE" id="PS50850"/>
    </source>
</evidence>
<accession>A0A239EAQ7</accession>
<feature type="domain" description="Major facilitator superfamily (MFS) profile" evidence="9">
    <location>
        <begin position="35"/>
        <end position="451"/>
    </location>
</feature>
<dbReference type="RefSeq" id="WP_084702653.1">
    <property type="nucleotide sequence ID" value="NZ_FZOL01000007.1"/>
</dbReference>
<feature type="transmembrane region" description="Helical" evidence="8">
    <location>
        <begin position="126"/>
        <end position="147"/>
    </location>
</feature>
<dbReference type="Pfam" id="PF00083">
    <property type="entry name" value="Sugar_tr"/>
    <property type="match status" value="1"/>
</dbReference>
<sequence>MNRLDGPGQSAPHENPLNLTARLDRLPVMATHYIWALLLAANLMLEYYDNAIFAYSIPTIKTHTDLSLDQIGFISSAFFVGMVIGALVGGRLSDKWGRRSVLVWSTVLYSLGALATAFAPDFEIMLISRVITGIGVQAATSVLLVYIAEMFPSKARGRFVSIVTLGFVVAGVGAAALAMFFLPHGGPNAWRHLLLAGSVGLLIAPIVRYVLPESVRWYVSRGQIERAEKIVRKLEARALRHGPLSEPQVANLERVEEPSLRQLLRNKAVLRTMAVVTVGYFGSSLAYYLFANWGVYALIHGLQYTEDQAYRTMFAWNLVYCVTPFLTYLFLDRFERKTTILATSILSAIPLVMLGLSTNSTVVIVAGGATAIITGLVINAYYTYIPETIPTRLRALGSGIVMSGGRFGGAASGVLGAALFSNGGIESVMLTAAACYVIFAIPVVLYGPRTTKRSLDLVTGQELGAADGSQPGSGARRTLASHLPDSGGKFS</sequence>
<dbReference type="OrthoDB" id="4474610at2"/>
<evidence type="ECO:0000256" key="6">
    <source>
        <dbReference type="ARBA" id="ARBA00023136"/>
    </source>
</evidence>
<gene>
    <name evidence="10" type="ORF">SAMN05444352_107188</name>
</gene>
<feature type="transmembrane region" description="Helical" evidence="8">
    <location>
        <begin position="268"/>
        <end position="290"/>
    </location>
</feature>
<dbReference type="SUPFAM" id="SSF103473">
    <property type="entry name" value="MFS general substrate transporter"/>
    <property type="match status" value="1"/>
</dbReference>
<dbReference type="GO" id="GO:0022857">
    <property type="term" value="F:transmembrane transporter activity"/>
    <property type="evidence" value="ECO:0007669"/>
    <property type="project" value="InterPro"/>
</dbReference>
<comment type="subcellular location">
    <subcellularLocation>
        <location evidence="1">Membrane</location>
        <topology evidence="1">Multi-pass membrane protein</topology>
    </subcellularLocation>
</comment>
<dbReference type="CDD" id="cd17316">
    <property type="entry name" value="MFS_SV2_like"/>
    <property type="match status" value="1"/>
</dbReference>
<dbReference type="PROSITE" id="PS00216">
    <property type="entry name" value="SUGAR_TRANSPORT_1"/>
    <property type="match status" value="1"/>
</dbReference>
<dbReference type="EMBL" id="FZOL01000007">
    <property type="protein sequence ID" value="SNS41765.1"/>
    <property type="molecule type" value="Genomic_DNA"/>
</dbReference>
<evidence type="ECO:0000313" key="11">
    <source>
        <dbReference type="Proteomes" id="UP000198407"/>
    </source>
</evidence>
<reference evidence="11" key="1">
    <citation type="submission" date="2017-06" db="EMBL/GenBank/DDBJ databases">
        <authorList>
            <person name="Varghese N."/>
            <person name="Submissions S."/>
        </authorList>
    </citation>
    <scope>NUCLEOTIDE SEQUENCE [LARGE SCALE GENOMIC DNA]</scope>
    <source>
        <strain evidence="11">DSM 22348</strain>
    </source>
</reference>
<proteinExistence type="inferred from homology"/>
<dbReference type="PROSITE" id="PS50850">
    <property type="entry name" value="MFS"/>
    <property type="match status" value="1"/>
</dbReference>
<evidence type="ECO:0000256" key="3">
    <source>
        <dbReference type="ARBA" id="ARBA00022448"/>
    </source>
</evidence>
<evidence type="ECO:0000256" key="5">
    <source>
        <dbReference type="ARBA" id="ARBA00022989"/>
    </source>
</evidence>
<dbReference type="Gene3D" id="1.20.1250.20">
    <property type="entry name" value="MFS general substrate transporter like domains"/>
    <property type="match status" value="1"/>
</dbReference>
<keyword evidence="3" id="KW-0813">Transport</keyword>
<feature type="transmembrane region" description="Helical" evidence="8">
    <location>
        <begin position="427"/>
        <end position="447"/>
    </location>
</feature>
<feature type="region of interest" description="Disordered" evidence="7">
    <location>
        <begin position="466"/>
        <end position="491"/>
    </location>
</feature>
<keyword evidence="11" id="KW-1185">Reference proteome</keyword>
<feature type="transmembrane region" description="Helical" evidence="8">
    <location>
        <begin position="338"/>
        <end position="356"/>
    </location>
</feature>
<keyword evidence="6 8" id="KW-0472">Membrane</keyword>
<feature type="transmembrane region" description="Helical" evidence="8">
    <location>
        <begin position="101"/>
        <end position="120"/>
    </location>
</feature>
<dbReference type="PANTHER" id="PTHR23511">
    <property type="entry name" value="SYNAPTIC VESICLE GLYCOPROTEIN 2"/>
    <property type="match status" value="1"/>
</dbReference>
<keyword evidence="5 8" id="KW-1133">Transmembrane helix</keyword>
<dbReference type="InterPro" id="IPR005828">
    <property type="entry name" value="MFS_sugar_transport-like"/>
</dbReference>
<evidence type="ECO:0000256" key="7">
    <source>
        <dbReference type="SAM" id="MobiDB-lite"/>
    </source>
</evidence>
<evidence type="ECO:0000313" key="10">
    <source>
        <dbReference type="EMBL" id="SNS41765.1"/>
    </source>
</evidence>
<feature type="transmembrane region" description="Helical" evidence="8">
    <location>
        <begin position="159"/>
        <end position="181"/>
    </location>
</feature>
<dbReference type="InterPro" id="IPR020846">
    <property type="entry name" value="MFS_dom"/>
</dbReference>
<feature type="transmembrane region" description="Helical" evidence="8">
    <location>
        <begin position="362"/>
        <end position="384"/>
    </location>
</feature>
<dbReference type="AlphaFoldDB" id="A0A239EAQ7"/>
<dbReference type="InterPro" id="IPR036259">
    <property type="entry name" value="MFS_trans_sf"/>
</dbReference>
<evidence type="ECO:0000256" key="4">
    <source>
        <dbReference type="ARBA" id="ARBA00022692"/>
    </source>
</evidence>
<evidence type="ECO:0000256" key="2">
    <source>
        <dbReference type="ARBA" id="ARBA00010992"/>
    </source>
</evidence>
<feature type="transmembrane region" description="Helical" evidence="8">
    <location>
        <begin position="193"/>
        <end position="211"/>
    </location>
</feature>
<dbReference type="PANTHER" id="PTHR23511:SF34">
    <property type="entry name" value="SYNAPTIC VESICLE GLYCOPROTEIN 2"/>
    <property type="match status" value="1"/>
</dbReference>
<feature type="transmembrane region" description="Helical" evidence="8">
    <location>
        <begin position="310"/>
        <end position="331"/>
    </location>
</feature>
<dbReference type="InterPro" id="IPR005829">
    <property type="entry name" value="Sugar_transporter_CS"/>
</dbReference>
<dbReference type="GO" id="GO:0016020">
    <property type="term" value="C:membrane"/>
    <property type="evidence" value="ECO:0007669"/>
    <property type="project" value="UniProtKB-SubCell"/>
</dbReference>
<protein>
    <submittedName>
        <fullName evidence="10">MFS transporter, putative metabolite:H+ symporter</fullName>
    </submittedName>
</protein>
<evidence type="ECO:0000256" key="1">
    <source>
        <dbReference type="ARBA" id="ARBA00004141"/>
    </source>
</evidence>
<comment type="similarity">
    <text evidence="2">Belongs to the major facilitator superfamily. Sugar transporter (TC 2.A.1.1) family.</text>
</comment>
<organism evidence="10 11">
    <name type="scientific">Pseudomonas japonica</name>
    <dbReference type="NCBI Taxonomy" id="256466"/>
    <lineage>
        <taxon>Bacteria</taxon>
        <taxon>Pseudomonadati</taxon>
        <taxon>Pseudomonadota</taxon>
        <taxon>Gammaproteobacteria</taxon>
        <taxon>Pseudomonadales</taxon>
        <taxon>Pseudomonadaceae</taxon>
        <taxon>Pseudomonas</taxon>
    </lineage>
</organism>
<keyword evidence="4 8" id="KW-0812">Transmembrane</keyword>
<feature type="transmembrane region" description="Helical" evidence="8">
    <location>
        <begin position="26"/>
        <end position="45"/>
    </location>
</feature>
<name>A0A239EAQ7_9PSED</name>
<feature type="transmembrane region" description="Helical" evidence="8">
    <location>
        <begin position="396"/>
        <end position="421"/>
    </location>
</feature>
<dbReference type="Proteomes" id="UP000198407">
    <property type="component" value="Unassembled WGS sequence"/>
</dbReference>
<dbReference type="STRING" id="1215104.GCA_000730585_03548"/>
<feature type="transmembrane region" description="Helical" evidence="8">
    <location>
        <begin position="71"/>
        <end position="89"/>
    </location>
</feature>